<dbReference type="Proteomes" id="UP000494106">
    <property type="component" value="Unassembled WGS sequence"/>
</dbReference>
<dbReference type="EMBL" id="CADEBC010000551">
    <property type="protein sequence ID" value="CAB3251855.1"/>
    <property type="molecule type" value="Genomic_DNA"/>
</dbReference>
<dbReference type="InterPro" id="IPR039353">
    <property type="entry name" value="TF_Adf1"/>
</dbReference>
<keyword evidence="5" id="KW-1185">Reference proteome</keyword>
<evidence type="ECO:0000313" key="5">
    <source>
        <dbReference type="Proteomes" id="UP000494106"/>
    </source>
</evidence>
<organism evidence="4 6">
    <name type="scientific">Arctia plantaginis</name>
    <name type="common">Wood tiger moth</name>
    <name type="synonym">Phalaena plantaginis</name>
    <dbReference type="NCBI Taxonomy" id="874455"/>
    <lineage>
        <taxon>Eukaryota</taxon>
        <taxon>Metazoa</taxon>
        <taxon>Ecdysozoa</taxon>
        <taxon>Arthropoda</taxon>
        <taxon>Hexapoda</taxon>
        <taxon>Insecta</taxon>
        <taxon>Pterygota</taxon>
        <taxon>Neoptera</taxon>
        <taxon>Endopterygota</taxon>
        <taxon>Lepidoptera</taxon>
        <taxon>Glossata</taxon>
        <taxon>Ditrysia</taxon>
        <taxon>Noctuoidea</taxon>
        <taxon>Erebidae</taxon>
        <taxon>Arctiinae</taxon>
        <taxon>Arctia</taxon>
    </lineage>
</organism>
<reference evidence="5 6" key="1">
    <citation type="submission" date="2020-04" db="EMBL/GenBank/DDBJ databases">
        <authorList>
            <person name="Wallbank WR R."/>
            <person name="Pardo Diaz C."/>
            <person name="Kozak K."/>
            <person name="Martin S."/>
            <person name="Jiggins C."/>
            <person name="Moest M."/>
            <person name="Warren A I."/>
            <person name="Byers J.R.P. K."/>
            <person name="Montejo-Kovacevich G."/>
            <person name="Yen C E."/>
        </authorList>
    </citation>
    <scope>NUCLEOTIDE SEQUENCE [LARGE SCALE GENOMIC DNA]</scope>
</reference>
<evidence type="ECO:0000313" key="6">
    <source>
        <dbReference type="Proteomes" id="UP000494256"/>
    </source>
</evidence>
<evidence type="ECO:0000256" key="1">
    <source>
        <dbReference type="SAM" id="MobiDB-lite"/>
    </source>
</evidence>
<proteinExistence type="predicted"/>
<feature type="domain" description="MADF" evidence="2">
    <location>
        <begin position="8"/>
        <end position="98"/>
    </location>
</feature>
<dbReference type="PANTHER" id="PTHR12243">
    <property type="entry name" value="MADF DOMAIN TRANSCRIPTION FACTOR"/>
    <property type="match status" value="1"/>
</dbReference>
<feature type="compositionally biased region" description="Basic and acidic residues" evidence="1">
    <location>
        <begin position="237"/>
        <end position="255"/>
    </location>
</feature>
<name>A0A8S1B126_ARCPL</name>
<sequence>MECNTVEFFIEKVRDCPCLWNMDHVSYRDMARKDLAWERVAKECNMSNGREAKIQWKKLRDSHREALRRRKPSSGISAQNLKPWKYEEKMKFVLTKTEVKESAIFWNDSNDTHNSGDNLIENNVTAEVTLPEPVLPMRYPDPLYTDQEIREEKYRERHERRMHTFDMNRSDGLSKLFDSFCQKTRELPKYLQLRVQREIFDTICRAEEEALSLNLDPINAYSPMSSSSPQGYTRAPNIDRETQRDGEDPEYERKYSRQSLDC</sequence>
<gene>
    <name evidence="3" type="ORF">APLA_LOCUS13227</name>
    <name evidence="4" type="ORF">APLA_LOCUS14203</name>
</gene>
<comment type="caution">
    <text evidence="4">The sequence shown here is derived from an EMBL/GenBank/DDBJ whole genome shotgun (WGS) entry which is preliminary data.</text>
</comment>
<dbReference type="InterPro" id="IPR006578">
    <property type="entry name" value="MADF-dom"/>
</dbReference>
<protein>
    <recommendedName>
        <fullName evidence="2">MADF domain-containing protein</fullName>
    </recommendedName>
</protein>
<feature type="region of interest" description="Disordered" evidence="1">
    <location>
        <begin position="218"/>
        <end position="262"/>
    </location>
</feature>
<dbReference type="OrthoDB" id="6515516at2759"/>
<dbReference type="PANTHER" id="PTHR12243:SF67">
    <property type="entry name" value="COREPRESSOR OF PANGOLIN, ISOFORM A-RELATED"/>
    <property type="match status" value="1"/>
</dbReference>
<evidence type="ECO:0000313" key="3">
    <source>
        <dbReference type="EMBL" id="CAB3251855.1"/>
    </source>
</evidence>
<dbReference type="Proteomes" id="UP000494256">
    <property type="component" value="Unassembled WGS sequence"/>
</dbReference>
<evidence type="ECO:0000259" key="2">
    <source>
        <dbReference type="PROSITE" id="PS51029"/>
    </source>
</evidence>
<dbReference type="Pfam" id="PF10545">
    <property type="entry name" value="MADF_DNA_bdg"/>
    <property type="match status" value="1"/>
</dbReference>
<evidence type="ECO:0000313" key="4">
    <source>
        <dbReference type="EMBL" id="CAB3253029.1"/>
    </source>
</evidence>
<dbReference type="PROSITE" id="PS51029">
    <property type="entry name" value="MADF"/>
    <property type="match status" value="1"/>
</dbReference>
<dbReference type="EMBL" id="CADEBD010000388">
    <property type="protein sequence ID" value="CAB3253029.1"/>
    <property type="molecule type" value="Genomic_DNA"/>
</dbReference>
<dbReference type="SMART" id="SM00595">
    <property type="entry name" value="MADF"/>
    <property type="match status" value="1"/>
</dbReference>
<dbReference type="AlphaFoldDB" id="A0A8S1B126"/>
<accession>A0A8S1B126</accession>
<feature type="compositionally biased region" description="Polar residues" evidence="1">
    <location>
        <begin position="222"/>
        <end position="231"/>
    </location>
</feature>